<protein>
    <submittedName>
        <fullName evidence="1">Uncharacterized protein</fullName>
    </submittedName>
</protein>
<dbReference type="GeneID" id="66984523"/>
<accession>A0A7R7VSV7</accession>
<keyword evidence="2" id="KW-1185">Reference proteome</keyword>
<dbReference type="EMBL" id="AP024421">
    <property type="protein sequence ID" value="BCR90165.1"/>
    <property type="molecule type" value="Genomic_DNA"/>
</dbReference>
<name>A0A7R7VSV7_ASPCH</name>
<organism evidence="1 2">
    <name type="scientific">Aspergillus chevalieri</name>
    <name type="common">Eurotium chevalieri</name>
    <dbReference type="NCBI Taxonomy" id="182096"/>
    <lineage>
        <taxon>Eukaryota</taxon>
        <taxon>Fungi</taxon>
        <taxon>Dikarya</taxon>
        <taxon>Ascomycota</taxon>
        <taxon>Pezizomycotina</taxon>
        <taxon>Eurotiomycetes</taxon>
        <taxon>Eurotiomycetidae</taxon>
        <taxon>Eurotiales</taxon>
        <taxon>Aspergillaceae</taxon>
        <taxon>Aspergillus</taxon>
        <taxon>Aspergillus subgen. Aspergillus</taxon>
    </lineage>
</organism>
<dbReference type="AlphaFoldDB" id="A0A7R7VSV7"/>
<evidence type="ECO:0000313" key="1">
    <source>
        <dbReference type="EMBL" id="BCR90165.1"/>
    </source>
</evidence>
<dbReference type="RefSeq" id="XP_043138687.1">
    <property type="nucleotide sequence ID" value="XM_043281182.1"/>
</dbReference>
<dbReference type="Proteomes" id="UP000637239">
    <property type="component" value="Chromosome 6"/>
</dbReference>
<reference evidence="1" key="2">
    <citation type="submission" date="2021-02" db="EMBL/GenBank/DDBJ databases">
        <title>Aspergillus chevalieri M1 genome sequence.</title>
        <authorList>
            <person name="Kadooka C."/>
            <person name="Mori K."/>
            <person name="Futagami T."/>
        </authorList>
    </citation>
    <scope>NUCLEOTIDE SEQUENCE</scope>
    <source>
        <strain evidence="1">M1</strain>
    </source>
</reference>
<gene>
    <name evidence="1" type="ORF">ACHE_60051A</name>
</gene>
<proteinExistence type="predicted"/>
<reference evidence="1" key="1">
    <citation type="submission" date="2021-01" db="EMBL/GenBank/DDBJ databases">
        <authorList>
            <consortium name="Aspergillus chevalieri M1 genome sequencing consortium"/>
            <person name="Kazuki M."/>
            <person name="Futagami T."/>
        </authorList>
    </citation>
    <scope>NUCLEOTIDE SEQUENCE</scope>
    <source>
        <strain evidence="1">M1</strain>
    </source>
</reference>
<evidence type="ECO:0000313" key="2">
    <source>
        <dbReference type="Proteomes" id="UP000637239"/>
    </source>
</evidence>
<dbReference type="KEGG" id="ache:ACHE_60051A"/>
<sequence length="105" mass="11986">MKVNSASGYFHIHTKEVLDIIKYFEFILAVQGVNYPLSIFRALSDYHEVVNMRSQIHIPPLTMNEEAVVILGAVKADMLQIGRQSVIPYPRCRGKPIKRVFELAN</sequence>